<reference evidence="6" key="3">
    <citation type="submission" date="2014-09" db="EMBL/GenBank/DDBJ databases">
        <authorList>
            <person name="Bishop-Lilly K.A."/>
            <person name="Broomall S.M."/>
            <person name="Chain P.S."/>
            <person name="Chertkov O."/>
            <person name="Coyne S.R."/>
            <person name="Daligault H.E."/>
            <person name="Davenport K.W."/>
            <person name="Erkkila T."/>
            <person name="Frey K.G."/>
            <person name="Gibbons H.S."/>
            <person name="Gu W."/>
            <person name="Jaissle J."/>
            <person name="Johnson S.L."/>
            <person name="Koroleva G.I."/>
            <person name="Ladner J.T."/>
            <person name="Lo C.-C."/>
            <person name="Minogue T.D."/>
            <person name="Munk C."/>
            <person name="Palacios G.F."/>
            <person name="Redden C.L."/>
            <person name="Rosenzweig C.N."/>
            <person name="Scholz M.B."/>
            <person name="Teshima H."/>
            <person name="Xu Y."/>
        </authorList>
    </citation>
    <scope>NUCLEOTIDE SEQUENCE</scope>
    <source>
        <strain evidence="6">Mb9</strain>
    </source>
</reference>
<dbReference type="SUPFAM" id="SSF53335">
    <property type="entry name" value="S-adenosyl-L-methionine-dependent methyltransferases"/>
    <property type="match status" value="1"/>
</dbReference>
<evidence type="ECO:0000256" key="2">
    <source>
        <dbReference type="ARBA" id="ARBA00022679"/>
    </source>
</evidence>
<organism evidence="5">
    <name type="scientific">Methanobacterium formicicum</name>
    <dbReference type="NCBI Taxonomy" id="2162"/>
    <lineage>
        <taxon>Archaea</taxon>
        <taxon>Methanobacteriati</taxon>
        <taxon>Methanobacteriota</taxon>
        <taxon>Methanomada group</taxon>
        <taxon>Methanobacteria</taxon>
        <taxon>Methanobacteriales</taxon>
        <taxon>Methanobacteriaceae</taxon>
        <taxon>Methanobacterium</taxon>
    </lineage>
</organism>
<dbReference type="EMBL" id="LN515531">
    <property type="protein sequence ID" value="CEA12398.1"/>
    <property type="molecule type" value="Genomic_DNA"/>
</dbReference>
<dbReference type="PANTHER" id="PTHR43861">
    <property type="entry name" value="TRANS-ACONITATE 2-METHYLTRANSFERASE-RELATED"/>
    <property type="match status" value="1"/>
</dbReference>
<dbReference type="CDD" id="cd02440">
    <property type="entry name" value="AdoMet_MTases"/>
    <property type="match status" value="1"/>
</dbReference>
<sequence>MPEQELYRKFARYYDLIYQWMDYPGEVEFIKQMVELHQQSPGNNLLDVACGTGNHAQYLTDSFNVVGLDINPEMMDIAREKVPEMELIQGNMKEMDLDREFDTIICLFSSINYHTNLLELEKTFKRFYHHLKPGGVLIFDLGFCTENWEEGRMLVDAAVDGDLQLARISQSRLYDGVFDANFVFLIKEDGIMDFEVDQHRIGVFSTPEVNRIAEGVGFKTHIYGDYSEIPWNEEKDERPVFVCKKPLEHEL</sequence>
<dbReference type="InterPro" id="IPR029063">
    <property type="entry name" value="SAM-dependent_MTases_sf"/>
</dbReference>
<dbReference type="PATRIC" id="fig|2162.10.peg.527"/>
<dbReference type="GO" id="GO:0032259">
    <property type="term" value="P:methylation"/>
    <property type="evidence" value="ECO:0007669"/>
    <property type="project" value="UniProtKB-KW"/>
</dbReference>
<dbReference type="AlphaFoldDB" id="A0A090I0J3"/>
<name>A0A090I0J3_METFO</name>
<evidence type="ECO:0000313" key="6">
    <source>
        <dbReference type="EMBL" id="CEL24154.1"/>
    </source>
</evidence>
<dbReference type="Gene3D" id="2.20.130.10">
    <property type="entry name" value="CAC2371-like domains"/>
    <property type="match status" value="1"/>
</dbReference>
<protein>
    <submittedName>
        <fullName evidence="7">Methyltransferase domain-containing protein</fullName>
    </submittedName>
    <submittedName>
        <fullName evidence="4">SAM-dependent methyltransferase</fullName>
    </submittedName>
    <submittedName>
        <fullName evidence="5">Type 12 methyltransferase</fullName>
    </submittedName>
</protein>
<accession>A0A090I0J3</accession>
<dbReference type="Proteomes" id="UP000606900">
    <property type="component" value="Unassembled WGS sequence"/>
</dbReference>
<evidence type="ECO:0000313" key="5">
    <source>
        <dbReference type="EMBL" id="CEA12398.1"/>
    </source>
</evidence>
<dbReference type="PANTHER" id="PTHR43861:SF1">
    <property type="entry name" value="TRANS-ACONITATE 2-METHYLTRANSFERASE"/>
    <property type="match status" value="1"/>
</dbReference>
<keyword evidence="8" id="KW-1185">Reference proteome</keyword>
<dbReference type="EMBL" id="LN734822">
    <property type="protein sequence ID" value="CEL24154.1"/>
    <property type="molecule type" value="Genomic_DNA"/>
</dbReference>
<evidence type="ECO:0000313" key="8">
    <source>
        <dbReference type="Proteomes" id="UP000062768"/>
    </source>
</evidence>
<evidence type="ECO:0000259" key="3">
    <source>
        <dbReference type="Pfam" id="PF13649"/>
    </source>
</evidence>
<dbReference type="KEGG" id="mfc:BRM9_1849"/>
<reference evidence="7" key="4">
    <citation type="submission" date="2020-10" db="EMBL/GenBank/DDBJ databases">
        <title>Dehalococcoides mccartyi of a TCE/Cr reducing biochatode.</title>
        <authorList>
            <person name="Matturro B."/>
        </authorList>
    </citation>
    <scope>NUCLEOTIDE SEQUENCE</scope>
    <source>
        <strain evidence="7">Bin2</strain>
    </source>
</reference>
<dbReference type="KEGG" id="mfi:DSM1535_0032"/>
<evidence type="ECO:0000256" key="1">
    <source>
        <dbReference type="ARBA" id="ARBA00022603"/>
    </source>
</evidence>
<proteinExistence type="predicted"/>
<dbReference type="GeneID" id="26738766"/>
<dbReference type="OrthoDB" id="1018at2157"/>
<evidence type="ECO:0000313" key="7">
    <source>
        <dbReference type="EMBL" id="MBF4476115.1"/>
    </source>
</evidence>
<dbReference type="STRING" id="2162.BRM9_1849"/>
<dbReference type="Proteomes" id="UP000029661">
    <property type="component" value="Chromosome"/>
</dbReference>
<dbReference type="InterPro" id="IPR041698">
    <property type="entry name" value="Methyltransf_25"/>
</dbReference>
<gene>
    <name evidence="4" type="ORF">BRM9_1849</name>
    <name evidence="5" type="ORF">DSM1535_0032</name>
    <name evidence="7" type="ORF">ISP06_11710</name>
    <name evidence="6" type="ORF">MB9_0507</name>
</gene>
<reference evidence="4" key="1">
    <citation type="submission" date="2013-12" db="EMBL/GenBank/DDBJ databases">
        <title>The complete genome sequence of Methanobacterium sp. BRM9.</title>
        <authorList>
            <consortium name="Pastoral Greenhouse Gas Research Consortium"/>
            <person name="Kelly W.J."/>
            <person name="Leahy S.C."/>
            <person name="Perry R."/>
            <person name="Li D."/>
            <person name="Altermann E."/>
            <person name="Lambie S.C."/>
            <person name="Attwood G.T."/>
        </authorList>
    </citation>
    <scope>NUCLEOTIDE SEQUENCE [LARGE SCALE GENOMIC DNA]</scope>
    <source>
        <strain evidence="4">BRM9</strain>
    </source>
</reference>
<dbReference type="RefSeq" id="WP_048071753.1">
    <property type="nucleotide sequence ID" value="NZ_CP006933.1"/>
</dbReference>
<keyword evidence="2 5" id="KW-0808">Transferase</keyword>
<dbReference type="EMBL" id="JADIIL010000039">
    <property type="protein sequence ID" value="MBF4476115.1"/>
    <property type="molecule type" value="Genomic_DNA"/>
</dbReference>
<reference evidence="5" key="2">
    <citation type="submission" date="2014-08" db="EMBL/GenBank/DDBJ databases">
        <authorList>
            <person name="Wibberg D."/>
        </authorList>
    </citation>
    <scope>NUCLEOTIDE SEQUENCE</scope>
</reference>
<dbReference type="EMBL" id="CP006933">
    <property type="protein sequence ID" value="AIS32657.1"/>
    <property type="molecule type" value="Genomic_DNA"/>
</dbReference>
<evidence type="ECO:0000313" key="4">
    <source>
        <dbReference type="EMBL" id="AIS32657.1"/>
    </source>
</evidence>
<dbReference type="GO" id="GO:0008168">
    <property type="term" value="F:methyltransferase activity"/>
    <property type="evidence" value="ECO:0007669"/>
    <property type="project" value="UniProtKB-KW"/>
</dbReference>
<feature type="domain" description="Methyltransferase" evidence="3">
    <location>
        <begin position="46"/>
        <end position="135"/>
    </location>
</feature>
<dbReference type="Pfam" id="PF13649">
    <property type="entry name" value="Methyltransf_25"/>
    <property type="match status" value="1"/>
</dbReference>
<dbReference type="Proteomes" id="UP000062768">
    <property type="component" value="Chromosome I"/>
</dbReference>
<keyword evidence="1 5" id="KW-0489">Methyltransferase</keyword>
<dbReference type="Gene3D" id="3.40.50.150">
    <property type="entry name" value="Vaccinia Virus protein VP39"/>
    <property type="match status" value="1"/>
</dbReference>